<dbReference type="EC" id="2.4.1.-" evidence="5"/>
<evidence type="ECO:0000313" key="8">
    <source>
        <dbReference type="Proteomes" id="UP000290289"/>
    </source>
</evidence>
<reference evidence="7 8" key="1">
    <citation type="submission" date="2018-10" db="EMBL/GenBank/DDBJ databases">
        <title>A high-quality apple genome assembly.</title>
        <authorList>
            <person name="Hu J."/>
        </authorList>
    </citation>
    <scope>NUCLEOTIDE SEQUENCE [LARGE SCALE GENOMIC DNA]</scope>
    <source>
        <strain evidence="8">cv. HFTH1</strain>
        <tissue evidence="7">Young leaf</tissue>
    </source>
</reference>
<evidence type="ECO:0000256" key="4">
    <source>
        <dbReference type="RuleBase" id="RU003718"/>
    </source>
</evidence>
<sequence length="489" mass="53791">MVTEEEFPLLSAWATTFADVPIIKDNCPSRDKLIAMFQASRERAGRGHLQPCAELCNHLISRNYHTTLVIPSSSSSFTQNPLAKILQLTASPGPPNPGPDPLRYQATQDLHDHLASLSDIPDAPLPVCAIVDFQMGWTKEVFWRFQVPVIGFFTFGVGDIRPDELRPIPGLPDHMALSVADLKRRPAGPPRGVPNLPRGGGGGGKGRSGGGGPPKPGDRPPWVPEIEGSMALMFNTCDFIDRAFIDYMKDQMGMPVWGVGPLLPETYWNRNRNPNRPVEENQRQSNYTEDDVVQWLDSKPRGSVLYVAFGSEVGPNAEEYPQLASALEESTRPFIWVIQTGVGGGYNQDGLESRVGERGLIICGWAPQLLILSHQSTGGFLSHCGWNSTVEAVCRGVPILGWPIRGDQYCNAKLVQKHLKVGYGVCESFEELVKKEDILKGIERLMGDEDMKRRALETGRKFEGGFPASSAAALDDFVDFIRPKTSSQV</sequence>
<comment type="similarity">
    <text evidence="1 4">Belongs to the UDP-glycosyltransferase family.</text>
</comment>
<evidence type="ECO:0000256" key="1">
    <source>
        <dbReference type="ARBA" id="ARBA00009995"/>
    </source>
</evidence>
<dbReference type="InterPro" id="IPR035595">
    <property type="entry name" value="UDP_glycos_trans_CS"/>
</dbReference>
<dbReference type="PANTHER" id="PTHR48047:SF197">
    <property type="entry name" value="SCOPOLETIN GLUCOSYLTRANSFERASE-LIKE"/>
    <property type="match status" value="1"/>
</dbReference>
<proteinExistence type="inferred from homology"/>
<dbReference type="EMBL" id="RDQH01000333">
    <property type="protein sequence ID" value="RXH93190.1"/>
    <property type="molecule type" value="Genomic_DNA"/>
</dbReference>
<dbReference type="PROSITE" id="PS00375">
    <property type="entry name" value="UDPGT"/>
    <property type="match status" value="1"/>
</dbReference>
<dbReference type="Pfam" id="PF00201">
    <property type="entry name" value="UDPGT"/>
    <property type="match status" value="1"/>
</dbReference>
<protein>
    <recommendedName>
        <fullName evidence="5">Glycosyltransferase</fullName>
        <ecNumber evidence="5">2.4.1.-</ecNumber>
    </recommendedName>
</protein>
<feature type="region of interest" description="Disordered" evidence="6">
    <location>
        <begin position="184"/>
        <end position="224"/>
    </location>
</feature>
<evidence type="ECO:0000256" key="2">
    <source>
        <dbReference type="ARBA" id="ARBA00022676"/>
    </source>
</evidence>
<dbReference type="CDD" id="cd03784">
    <property type="entry name" value="GT1_Gtf-like"/>
    <property type="match status" value="1"/>
</dbReference>
<dbReference type="GO" id="GO:0035251">
    <property type="term" value="F:UDP-glucosyltransferase activity"/>
    <property type="evidence" value="ECO:0007669"/>
    <property type="project" value="TreeGrafter"/>
</dbReference>
<keyword evidence="2 4" id="KW-0328">Glycosyltransferase</keyword>
<feature type="compositionally biased region" description="Gly residues" evidence="6">
    <location>
        <begin position="198"/>
        <end position="212"/>
    </location>
</feature>
<gene>
    <name evidence="7" type="ORF">DVH24_013766</name>
</gene>
<comment type="caution">
    <text evidence="7">The sequence shown here is derived from an EMBL/GenBank/DDBJ whole genome shotgun (WGS) entry which is preliminary data.</text>
</comment>
<dbReference type="PANTHER" id="PTHR48047">
    <property type="entry name" value="GLYCOSYLTRANSFERASE"/>
    <property type="match status" value="1"/>
</dbReference>
<keyword evidence="3 4" id="KW-0808">Transferase</keyword>
<feature type="compositionally biased region" description="Pro residues" evidence="6">
    <location>
        <begin position="213"/>
        <end position="223"/>
    </location>
</feature>
<dbReference type="Proteomes" id="UP000290289">
    <property type="component" value="Chromosome 7"/>
</dbReference>
<evidence type="ECO:0000256" key="5">
    <source>
        <dbReference type="RuleBase" id="RU362057"/>
    </source>
</evidence>
<keyword evidence="8" id="KW-1185">Reference proteome</keyword>
<evidence type="ECO:0000313" key="7">
    <source>
        <dbReference type="EMBL" id="RXH93190.1"/>
    </source>
</evidence>
<name>A0A498JCG2_MALDO</name>
<dbReference type="Gene3D" id="3.40.50.2000">
    <property type="entry name" value="Glycogen Phosphorylase B"/>
    <property type="match status" value="3"/>
</dbReference>
<dbReference type="SUPFAM" id="SSF53756">
    <property type="entry name" value="UDP-Glycosyltransferase/glycogen phosphorylase"/>
    <property type="match status" value="1"/>
</dbReference>
<evidence type="ECO:0000256" key="6">
    <source>
        <dbReference type="SAM" id="MobiDB-lite"/>
    </source>
</evidence>
<dbReference type="Gene3D" id="1.20.1050.10">
    <property type="match status" value="1"/>
</dbReference>
<organism evidence="7 8">
    <name type="scientific">Malus domestica</name>
    <name type="common">Apple</name>
    <name type="synonym">Pyrus malus</name>
    <dbReference type="NCBI Taxonomy" id="3750"/>
    <lineage>
        <taxon>Eukaryota</taxon>
        <taxon>Viridiplantae</taxon>
        <taxon>Streptophyta</taxon>
        <taxon>Embryophyta</taxon>
        <taxon>Tracheophyta</taxon>
        <taxon>Spermatophyta</taxon>
        <taxon>Magnoliopsida</taxon>
        <taxon>eudicotyledons</taxon>
        <taxon>Gunneridae</taxon>
        <taxon>Pentapetalae</taxon>
        <taxon>rosids</taxon>
        <taxon>fabids</taxon>
        <taxon>Rosales</taxon>
        <taxon>Rosaceae</taxon>
        <taxon>Amygdaloideae</taxon>
        <taxon>Maleae</taxon>
        <taxon>Malus</taxon>
    </lineage>
</organism>
<accession>A0A498JCG2</accession>
<evidence type="ECO:0000256" key="3">
    <source>
        <dbReference type="ARBA" id="ARBA00022679"/>
    </source>
</evidence>
<dbReference type="FunFam" id="3.40.50.2000:FF:000060">
    <property type="entry name" value="Glycosyltransferase"/>
    <property type="match status" value="1"/>
</dbReference>
<dbReference type="AlphaFoldDB" id="A0A498JCG2"/>
<dbReference type="InterPro" id="IPR002213">
    <property type="entry name" value="UDP_glucos_trans"/>
</dbReference>